<gene>
    <name evidence="2" type="ORF">QWM81_19945</name>
</gene>
<dbReference type="EMBL" id="JAUEPL010000031">
    <property type="protein sequence ID" value="MDN3296294.1"/>
    <property type="molecule type" value="Genomic_DNA"/>
</dbReference>
<evidence type="ECO:0000313" key="2">
    <source>
        <dbReference type="EMBL" id="MDN3296294.1"/>
    </source>
</evidence>
<name>A0ABT7Z9V7_9ACTN</name>
<reference evidence="2" key="1">
    <citation type="submission" date="2023-06" db="EMBL/GenBank/DDBJ databases">
        <title>WGS-Sequencing of Streptomyces ficellus isolate 21 collected from sand in Gara Djebilet Iron Mine in Algeria.</title>
        <authorList>
            <person name="Zegers G.P."/>
            <person name="Gomez A."/>
            <person name="Gueddou A."/>
            <person name="Zahara A.F."/>
            <person name="Worth M."/>
            <person name="Sevigny J.L."/>
            <person name="Tisa L."/>
        </authorList>
    </citation>
    <scope>NUCLEOTIDE SEQUENCE</scope>
    <source>
        <strain evidence="2">AS11</strain>
    </source>
</reference>
<protein>
    <recommendedName>
        <fullName evidence="4">Secreted protein</fullName>
    </recommendedName>
</protein>
<comment type="caution">
    <text evidence="2">The sequence shown here is derived from an EMBL/GenBank/DDBJ whole genome shotgun (WGS) entry which is preliminary data.</text>
</comment>
<proteinExistence type="predicted"/>
<organism evidence="2 3">
    <name type="scientific">Streptomyces ficellus</name>
    <dbReference type="NCBI Taxonomy" id="1977088"/>
    <lineage>
        <taxon>Bacteria</taxon>
        <taxon>Bacillati</taxon>
        <taxon>Actinomycetota</taxon>
        <taxon>Actinomycetes</taxon>
        <taxon>Kitasatosporales</taxon>
        <taxon>Streptomycetaceae</taxon>
        <taxon>Streptomyces</taxon>
    </lineage>
</organism>
<evidence type="ECO:0008006" key="4">
    <source>
        <dbReference type="Google" id="ProtNLM"/>
    </source>
</evidence>
<dbReference type="RefSeq" id="WP_290113505.1">
    <property type="nucleotide sequence ID" value="NZ_JAUEPL010000031.1"/>
</dbReference>
<evidence type="ECO:0000256" key="1">
    <source>
        <dbReference type="SAM" id="MobiDB-lite"/>
    </source>
</evidence>
<feature type="region of interest" description="Disordered" evidence="1">
    <location>
        <begin position="91"/>
        <end position="125"/>
    </location>
</feature>
<evidence type="ECO:0000313" key="3">
    <source>
        <dbReference type="Proteomes" id="UP001174050"/>
    </source>
</evidence>
<sequence>MGGLGLIRIVRPMARVSAVATLFAALFVCLVPHGTTHAPPPVPPQDAHARGMTLAAGATEHASGYPEYTCPYDRGDCRLFPYLTPAVLTAPPLDPPPHTDGLVRPAAPDATVSRPAGSGARPRAPDLHVLQVLRT</sequence>
<accession>A0ABT7Z9V7</accession>
<dbReference type="Proteomes" id="UP001174050">
    <property type="component" value="Unassembled WGS sequence"/>
</dbReference>
<keyword evidence="3" id="KW-1185">Reference proteome</keyword>